<evidence type="ECO:0000313" key="3">
    <source>
        <dbReference type="EMBL" id="MBM7704676.1"/>
    </source>
</evidence>
<sequence length="102" mass="10797">MYHYPYQAYRNVPYGDQRFFGFPFVAGLAGGLLGGLAVGGFGGGFGRPGCCPPFPAPYPYPLPTPYPYPYPLPTPVGGGGYPGAFGSQASTPGYPYQSYTPR</sequence>
<reference evidence="3 4" key="1">
    <citation type="submission" date="2021-01" db="EMBL/GenBank/DDBJ databases">
        <title>Genomic Encyclopedia of Type Strains, Phase IV (KMG-IV): sequencing the most valuable type-strain genomes for metagenomic binning, comparative biology and taxonomic classification.</title>
        <authorList>
            <person name="Goeker M."/>
        </authorList>
    </citation>
    <scope>NUCLEOTIDE SEQUENCE [LARGE SCALE GENOMIC DNA]</scope>
    <source>
        <strain evidence="3 4">DSM 104297</strain>
    </source>
</reference>
<comment type="caution">
    <text evidence="3">The sequence shown here is derived from an EMBL/GenBank/DDBJ whole genome shotgun (WGS) entry which is preliminary data.</text>
</comment>
<feature type="compositionally biased region" description="Polar residues" evidence="1">
    <location>
        <begin position="87"/>
        <end position="102"/>
    </location>
</feature>
<evidence type="ECO:0008006" key="5">
    <source>
        <dbReference type="Google" id="ProtNLM"/>
    </source>
</evidence>
<keyword evidence="2" id="KW-0812">Transmembrane</keyword>
<organism evidence="3 4">
    <name type="scientific">Priestia iocasae</name>
    <dbReference type="NCBI Taxonomy" id="2291674"/>
    <lineage>
        <taxon>Bacteria</taxon>
        <taxon>Bacillati</taxon>
        <taxon>Bacillota</taxon>
        <taxon>Bacilli</taxon>
        <taxon>Bacillales</taxon>
        <taxon>Bacillaceae</taxon>
        <taxon>Priestia</taxon>
    </lineage>
</organism>
<dbReference type="Proteomes" id="UP000809829">
    <property type="component" value="Unassembled WGS sequence"/>
</dbReference>
<proteinExistence type="predicted"/>
<keyword evidence="2" id="KW-0472">Membrane</keyword>
<feature type="region of interest" description="Disordered" evidence="1">
    <location>
        <begin position="83"/>
        <end position="102"/>
    </location>
</feature>
<keyword evidence="4" id="KW-1185">Reference proteome</keyword>
<evidence type="ECO:0000256" key="1">
    <source>
        <dbReference type="SAM" id="MobiDB-lite"/>
    </source>
</evidence>
<dbReference type="RefSeq" id="WP_205188679.1">
    <property type="nucleotide sequence ID" value="NZ_JAFBFC010000008.1"/>
</dbReference>
<accession>A0ABS2QYX2</accession>
<evidence type="ECO:0000256" key="2">
    <source>
        <dbReference type="SAM" id="Phobius"/>
    </source>
</evidence>
<feature type="transmembrane region" description="Helical" evidence="2">
    <location>
        <begin position="20"/>
        <end position="38"/>
    </location>
</feature>
<keyword evidence="2" id="KW-1133">Transmembrane helix</keyword>
<protein>
    <recommendedName>
        <fullName evidence="5">Spore coat protein</fullName>
    </recommendedName>
</protein>
<dbReference type="EMBL" id="JAFBFC010000008">
    <property type="protein sequence ID" value="MBM7704676.1"/>
    <property type="molecule type" value="Genomic_DNA"/>
</dbReference>
<name>A0ABS2QYX2_9BACI</name>
<gene>
    <name evidence="3" type="ORF">JOC83_003535</name>
</gene>
<evidence type="ECO:0000313" key="4">
    <source>
        <dbReference type="Proteomes" id="UP000809829"/>
    </source>
</evidence>